<comment type="similarity">
    <text evidence="4">Belongs to the metallo-beta-lactamase superfamily. Class-B beta-lactamase family.</text>
</comment>
<evidence type="ECO:0000256" key="1">
    <source>
        <dbReference type="ARBA" id="ARBA00001526"/>
    </source>
</evidence>
<evidence type="ECO:0000256" key="3">
    <source>
        <dbReference type="ARBA" id="ARBA00004418"/>
    </source>
</evidence>
<evidence type="ECO:0000256" key="13">
    <source>
        <dbReference type="SAM" id="SignalP"/>
    </source>
</evidence>
<dbReference type="InterPro" id="IPR001279">
    <property type="entry name" value="Metallo-B-lactamas"/>
</dbReference>
<name>A0A5C0PAQ0_STUST</name>
<evidence type="ECO:0000256" key="11">
    <source>
        <dbReference type="ARBA" id="ARBA00022833"/>
    </source>
</evidence>
<evidence type="ECO:0000256" key="6">
    <source>
        <dbReference type="ARBA" id="ARBA00012865"/>
    </source>
</evidence>
<feature type="chain" id="PRO_5022693491" description="beta-lactamase" evidence="13">
    <location>
        <begin position="20"/>
        <end position="242"/>
    </location>
</feature>
<dbReference type="Gene3D" id="3.60.15.10">
    <property type="entry name" value="Ribonuclease Z/Hydroxyacylglutathione hydrolase-like"/>
    <property type="match status" value="1"/>
</dbReference>
<evidence type="ECO:0000256" key="12">
    <source>
        <dbReference type="ARBA" id="ARBA00023251"/>
    </source>
</evidence>
<comment type="cofactor">
    <cofactor evidence="2">
        <name>Zn(2+)</name>
        <dbReference type="ChEBI" id="CHEBI:29105"/>
    </cofactor>
</comment>
<dbReference type="NCBIfam" id="NF012229">
    <property type="entry name" value="bla_class_B_core"/>
    <property type="match status" value="1"/>
</dbReference>
<evidence type="ECO:0000256" key="7">
    <source>
        <dbReference type="ARBA" id="ARBA00022723"/>
    </source>
</evidence>
<accession>A0A5C0PAQ0</accession>
<dbReference type="InterPro" id="IPR036866">
    <property type="entry name" value="RibonucZ/Hydroxyglut_hydro"/>
</dbReference>
<reference evidence="15" key="1">
    <citation type="submission" date="2019-08" db="EMBL/GenBank/DDBJ databases">
        <title>Novel metallo-beta-lactamase PST variant from Pseudomonas stutzeri.</title>
        <authorList>
            <person name="Bour M."/>
            <person name="Plesiat P."/>
        </authorList>
    </citation>
    <scope>NUCLEOTIDE SEQUENCE</scope>
    <source>
        <strain evidence="15">175051</strain>
    </source>
</reference>
<dbReference type="CDD" id="cd16301">
    <property type="entry name" value="IMP_DIM-like_MBL-B1"/>
    <property type="match status" value="1"/>
</dbReference>
<dbReference type="SMR" id="A0A5C0PAQ0"/>
<comment type="catalytic activity">
    <reaction evidence="1">
        <text>a beta-lactam + H2O = a substituted beta-amino acid</text>
        <dbReference type="Rhea" id="RHEA:20401"/>
        <dbReference type="ChEBI" id="CHEBI:15377"/>
        <dbReference type="ChEBI" id="CHEBI:35627"/>
        <dbReference type="ChEBI" id="CHEBI:140347"/>
        <dbReference type="EC" id="3.5.2.6"/>
    </reaction>
</comment>
<comment type="subunit">
    <text evidence="5">Monomer.</text>
</comment>
<feature type="signal peptide" evidence="13">
    <location>
        <begin position="1"/>
        <end position="19"/>
    </location>
</feature>
<keyword evidence="10" id="KW-0378">Hydrolase</keyword>
<feature type="domain" description="Metallo-beta-lactamase" evidence="14">
    <location>
        <begin position="51"/>
        <end position="219"/>
    </location>
</feature>
<dbReference type="SUPFAM" id="SSF56281">
    <property type="entry name" value="Metallo-hydrolase/oxidoreductase"/>
    <property type="match status" value="1"/>
</dbReference>
<sequence length="242" mass="26137">MKLLFAALFVVMFCGLARAGDSLPELRIEKIAEGVYLHTSFQQVQGYGLVDANGLVVLDGQGAYIIDTPWSERDTAALVAWLQERNYQVKASVSTHFHDDRTAGIEYLNAISVPTYASARTNALLKQNGKALATETFDDAPLWLLEGKVEVFYPGAGHSVDNLVVWLPEQKLLNGGCFVRAAAAGTLGNTADAVVSEWAASAERLQRRYPDAQLVIPGHGVPGDVSLLEHTRKLAVAATAKD</sequence>
<dbReference type="NCBIfam" id="NF033088">
    <property type="entry name" value="bla_subclass_B1"/>
    <property type="match status" value="1"/>
</dbReference>
<evidence type="ECO:0000256" key="2">
    <source>
        <dbReference type="ARBA" id="ARBA00001947"/>
    </source>
</evidence>
<proteinExistence type="inferred from homology"/>
<dbReference type="NCBIfam" id="NF012145">
    <property type="entry name" value="blaDIM_SIM_IMP"/>
    <property type="match status" value="1"/>
</dbReference>
<keyword evidence="11" id="KW-0862">Zinc</keyword>
<dbReference type="EC" id="3.5.2.6" evidence="6"/>
<dbReference type="CARD" id="ARO:3006977">
    <property type="molecule name" value="PST-2"/>
    <property type="mechanism identifier" value="ARO:0001004"/>
    <property type="mechanism name" value="antibiotic inactivation"/>
</dbReference>
<evidence type="ECO:0000256" key="5">
    <source>
        <dbReference type="ARBA" id="ARBA00011245"/>
    </source>
</evidence>
<keyword evidence="8 13" id="KW-0732">Signal</keyword>
<keyword evidence="7" id="KW-0479">Metal-binding</keyword>
<keyword evidence="9" id="KW-0574">Periplasm</keyword>
<dbReference type="InterPro" id="IPR058199">
    <property type="entry name" value="BlaB//VIM/IMP-1"/>
</dbReference>
<evidence type="ECO:0000256" key="9">
    <source>
        <dbReference type="ARBA" id="ARBA00022764"/>
    </source>
</evidence>
<dbReference type="PANTHER" id="PTHR42951:SF4">
    <property type="entry name" value="ACYL-COENZYME A THIOESTERASE MBLAC2"/>
    <property type="match status" value="1"/>
</dbReference>
<comment type="subcellular location">
    <subcellularLocation>
        <location evidence="3">Periplasm</location>
    </subcellularLocation>
</comment>
<protein>
    <recommendedName>
        <fullName evidence="6">beta-lactamase</fullName>
        <ecNumber evidence="6">3.5.2.6</ecNumber>
    </recommendedName>
</protein>
<dbReference type="InterPro" id="IPR050855">
    <property type="entry name" value="NDM-1-like"/>
</dbReference>
<dbReference type="GO" id="GO:0017001">
    <property type="term" value="P:antibiotic catabolic process"/>
    <property type="evidence" value="ECO:0007669"/>
    <property type="project" value="UniProtKB-ARBA"/>
</dbReference>
<organism evidence="15">
    <name type="scientific">Stutzerimonas stutzeri</name>
    <name type="common">Pseudomonas stutzeri</name>
    <dbReference type="NCBI Taxonomy" id="316"/>
    <lineage>
        <taxon>Bacteria</taxon>
        <taxon>Pseudomonadati</taxon>
        <taxon>Pseudomonadota</taxon>
        <taxon>Gammaproteobacteria</taxon>
        <taxon>Pseudomonadales</taxon>
        <taxon>Pseudomonadaceae</taxon>
        <taxon>Stutzerimonas</taxon>
    </lineage>
</organism>
<evidence type="ECO:0000256" key="10">
    <source>
        <dbReference type="ARBA" id="ARBA00022801"/>
    </source>
</evidence>
<dbReference type="AlphaFoldDB" id="A0A5C0PAQ0"/>
<dbReference type="EMBL" id="MN339510">
    <property type="protein sequence ID" value="QEJ74007.1"/>
    <property type="molecule type" value="Genomic_DNA"/>
</dbReference>
<dbReference type="RefSeq" id="WP_150823494.1">
    <property type="nucleotide sequence ID" value="NG_066543.1"/>
</dbReference>
<evidence type="ECO:0000259" key="14">
    <source>
        <dbReference type="SMART" id="SM00849"/>
    </source>
</evidence>
<keyword evidence="12" id="KW-0046">Antibiotic resistance</keyword>
<dbReference type="SMART" id="SM00849">
    <property type="entry name" value="Lactamase_B"/>
    <property type="match status" value="1"/>
</dbReference>
<gene>
    <name evidence="15" type="primary">blaPST</name>
</gene>
<evidence type="ECO:0000313" key="15">
    <source>
        <dbReference type="EMBL" id="QEJ74007.1"/>
    </source>
</evidence>
<evidence type="ECO:0000256" key="8">
    <source>
        <dbReference type="ARBA" id="ARBA00022729"/>
    </source>
</evidence>
<dbReference type="NCBIfam" id="NF033584">
    <property type="entry name" value="blaPST"/>
    <property type="match status" value="1"/>
</dbReference>
<dbReference type="PANTHER" id="PTHR42951">
    <property type="entry name" value="METALLO-BETA-LACTAMASE DOMAIN-CONTAINING"/>
    <property type="match status" value="1"/>
</dbReference>
<dbReference type="Pfam" id="PF00753">
    <property type="entry name" value="Lactamase_B"/>
    <property type="match status" value="1"/>
</dbReference>
<evidence type="ECO:0000256" key="4">
    <source>
        <dbReference type="ARBA" id="ARBA00005250"/>
    </source>
</evidence>